<dbReference type="InterPro" id="IPR029068">
    <property type="entry name" value="Glyas_Bleomycin-R_OHBP_Dase"/>
</dbReference>
<dbReference type="CDD" id="cd07247">
    <property type="entry name" value="SgaA_N_like"/>
    <property type="match status" value="1"/>
</dbReference>
<gene>
    <name evidence="2" type="ORF">ACFSOY_07375</name>
</gene>
<reference evidence="3" key="1">
    <citation type="journal article" date="2019" name="Int. J. Syst. Evol. Microbiol.">
        <title>The Global Catalogue of Microorganisms (GCM) 10K type strain sequencing project: providing services to taxonomists for standard genome sequencing and annotation.</title>
        <authorList>
            <consortium name="The Broad Institute Genomics Platform"/>
            <consortium name="The Broad Institute Genome Sequencing Center for Infectious Disease"/>
            <person name="Wu L."/>
            <person name="Ma J."/>
        </authorList>
    </citation>
    <scope>NUCLEOTIDE SEQUENCE [LARGE SCALE GENOMIC DNA]</scope>
    <source>
        <strain evidence="3">CGMCC 1.13574</strain>
    </source>
</reference>
<comment type="caution">
    <text evidence="2">The sequence shown here is derived from an EMBL/GenBank/DDBJ whole genome shotgun (WGS) entry which is preliminary data.</text>
</comment>
<keyword evidence="3" id="KW-1185">Reference proteome</keyword>
<dbReference type="SUPFAM" id="SSF54593">
    <property type="entry name" value="Glyoxalase/Bleomycin resistance protein/Dihydroxybiphenyl dioxygenase"/>
    <property type="match status" value="1"/>
</dbReference>
<accession>A0ABW4ZW35</accession>
<dbReference type="InterPro" id="IPR037523">
    <property type="entry name" value="VOC_core"/>
</dbReference>
<dbReference type="EMBL" id="JBHUIO010000005">
    <property type="protein sequence ID" value="MFD2169815.1"/>
    <property type="molecule type" value="Genomic_DNA"/>
</dbReference>
<organism evidence="2 3">
    <name type="scientific">Tumebacillus lipolyticus</name>
    <dbReference type="NCBI Taxonomy" id="1280370"/>
    <lineage>
        <taxon>Bacteria</taxon>
        <taxon>Bacillati</taxon>
        <taxon>Bacillota</taxon>
        <taxon>Bacilli</taxon>
        <taxon>Bacillales</taxon>
        <taxon>Alicyclobacillaceae</taxon>
        <taxon>Tumebacillus</taxon>
    </lineage>
</organism>
<proteinExistence type="predicted"/>
<evidence type="ECO:0000313" key="2">
    <source>
        <dbReference type="EMBL" id="MFD2169815.1"/>
    </source>
</evidence>
<dbReference type="InterPro" id="IPR052164">
    <property type="entry name" value="Anthracycline_SecMetBiosynth"/>
</dbReference>
<evidence type="ECO:0000259" key="1">
    <source>
        <dbReference type="PROSITE" id="PS51819"/>
    </source>
</evidence>
<dbReference type="InterPro" id="IPR004360">
    <property type="entry name" value="Glyas_Fos-R_dOase_dom"/>
</dbReference>
<feature type="domain" description="VOC" evidence="1">
    <location>
        <begin position="3"/>
        <end position="115"/>
    </location>
</feature>
<dbReference type="PANTHER" id="PTHR33993:SF2">
    <property type="entry name" value="VOC DOMAIN-CONTAINING PROTEIN"/>
    <property type="match status" value="1"/>
</dbReference>
<sequence>MQRVMRFELQVDNPQAAIDFYADVFGWKFHQLEGHDYWFVSTGESGEGIDGAIMKSPDGVARTVNSIAVPSVDQFLAKIEERGGQVVVPKMTMPGMGYLAYCIDPEGTIFGVSQTDPEAK</sequence>
<protein>
    <submittedName>
        <fullName evidence="2">VOC family protein</fullName>
    </submittedName>
</protein>
<dbReference type="Gene3D" id="3.10.180.10">
    <property type="entry name" value="2,3-Dihydroxybiphenyl 1,2-Dioxygenase, domain 1"/>
    <property type="match status" value="1"/>
</dbReference>
<dbReference type="RefSeq" id="WP_386045259.1">
    <property type="nucleotide sequence ID" value="NZ_JBHUIO010000005.1"/>
</dbReference>
<dbReference type="PROSITE" id="PS51819">
    <property type="entry name" value="VOC"/>
    <property type="match status" value="1"/>
</dbReference>
<dbReference type="PANTHER" id="PTHR33993">
    <property type="entry name" value="GLYOXALASE-RELATED"/>
    <property type="match status" value="1"/>
</dbReference>
<name>A0ABW4ZW35_9BACL</name>
<dbReference type="Pfam" id="PF00903">
    <property type="entry name" value="Glyoxalase"/>
    <property type="match status" value="1"/>
</dbReference>
<evidence type="ECO:0000313" key="3">
    <source>
        <dbReference type="Proteomes" id="UP001597343"/>
    </source>
</evidence>
<dbReference type="Proteomes" id="UP001597343">
    <property type="component" value="Unassembled WGS sequence"/>
</dbReference>